<keyword evidence="3" id="KW-1185">Reference proteome</keyword>
<dbReference type="Proteomes" id="UP001064971">
    <property type="component" value="Chromosome"/>
</dbReference>
<reference evidence="2" key="1">
    <citation type="submission" date="2022-07" db="EMBL/GenBank/DDBJ databases">
        <title>Complete Genome Sequence of the Radioresistant Bacterium Deinococcus aetherius ST0316, Isolated from the Air Dust collected in Lower Stratosphere above Japan.</title>
        <authorList>
            <person name="Satoh K."/>
            <person name="Hagiwara K."/>
            <person name="Katsumata K."/>
            <person name="Kubo A."/>
            <person name="Yokobori S."/>
            <person name="Yamagishi A."/>
            <person name="Oono Y."/>
            <person name="Narumi I."/>
        </authorList>
    </citation>
    <scope>NUCLEOTIDE SEQUENCE</scope>
    <source>
        <strain evidence="2">ST0316</strain>
    </source>
</reference>
<proteinExistence type="predicted"/>
<protein>
    <submittedName>
        <fullName evidence="2">Uncharacterized protein</fullName>
    </submittedName>
</protein>
<accession>A0ABM8ADQ3</accession>
<evidence type="ECO:0000313" key="3">
    <source>
        <dbReference type="Proteomes" id="UP001064971"/>
    </source>
</evidence>
<feature type="signal peptide" evidence="1">
    <location>
        <begin position="1"/>
        <end position="24"/>
    </location>
</feature>
<dbReference type="EMBL" id="AP026560">
    <property type="protein sequence ID" value="BDP41935.1"/>
    <property type="molecule type" value="Genomic_DNA"/>
</dbReference>
<evidence type="ECO:0000256" key="1">
    <source>
        <dbReference type="SAM" id="SignalP"/>
    </source>
</evidence>
<gene>
    <name evidence="2" type="ORF">DAETH_19040</name>
</gene>
<feature type="chain" id="PRO_5046018527" evidence="1">
    <location>
        <begin position="25"/>
        <end position="334"/>
    </location>
</feature>
<organism evidence="2 3">
    <name type="scientific">Deinococcus aetherius</name>
    <dbReference type="NCBI Taxonomy" id="200252"/>
    <lineage>
        <taxon>Bacteria</taxon>
        <taxon>Thermotogati</taxon>
        <taxon>Deinococcota</taxon>
        <taxon>Deinococci</taxon>
        <taxon>Deinococcales</taxon>
        <taxon>Deinococcaceae</taxon>
        <taxon>Deinococcus</taxon>
    </lineage>
</organism>
<keyword evidence="1" id="KW-0732">Signal</keyword>
<sequence>MVNRFPRLLKAGAAALALTSSALAAAQPGPPTLGGFHLPANYMSRFSTTELLASNEVGFGVRYFPLPFNQDIRVSLAKQPNYWEYNLSTRANDTTFAVGVFDNGATAAAGIPRLEVTHDPFKGVQYSGRLQGNTAYSRFTGGYAFTVAQDRVRVLNNVGVAYDYQGGDREVVAPYTQTEVGGGYGRSFGRLNTYVGGTARAYTFPVQRQAQGSLDVSVGANITPVTGLTFDGSHLERFAVGKVAVDDLNYARYQESNFSVTYRLPVGSTPPAFTLGAVRTRVTRRWTDDYTAVRGDVLFRVEALPTLVGPSIGYEWPRDRNASRWLLSVSFLPK</sequence>
<evidence type="ECO:0000313" key="2">
    <source>
        <dbReference type="EMBL" id="BDP41935.1"/>
    </source>
</evidence>
<dbReference type="RefSeq" id="WP_264774654.1">
    <property type="nucleotide sequence ID" value="NZ_AP026560.1"/>
</dbReference>
<name>A0ABM8ADQ3_9DEIO</name>